<evidence type="ECO:0000313" key="8">
    <source>
        <dbReference type="Proteomes" id="UP000274131"/>
    </source>
</evidence>
<dbReference type="GO" id="GO:0051016">
    <property type="term" value="P:barbed-end actin filament capping"/>
    <property type="evidence" value="ECO:0007669"/>
    <property type="project" value="TreeGrafter"/>
</dbReference>
<sequence length="566" mass="64457">MFSSTQRDVKNMPSTTMTSRSKTTKTVRSTSKTVSSASTTSTKSAVVDVELKNVGQHVGLEIWRIVLPKAQHGSFYSGDSYIVLHFFSKCLIDLVQPLSIVYKYETCSDIKNPEFAFDKTKGNGQWNVHFWLGNETSIDERGTAAFKTVELDDSLSGLPVQYREEQYYESSLFLSYFKDGIRYLKGGAPTGFVHVEDLYIDWEPRLLHCKGKRNVRCAQVNGILLQVFMFAASTLSLNLKDVDCKLQSLNTGDVFVLDCGLTLYVWMPPESGRLERIKGMAQAKNIRDVERSGRPTVHVLDSDWDANEEFWGYFGGLSSVKKLRPAEADGYDENYWRSHRDEISLWEVSDSSGKMKVTLVSKGNFKRSQLNSMEAYILDVGVAGIFVWVGKNCTKDERKHAMEYAANFLLEQKKPPHVQVVRVLEGAEPESFTQWDLQWAGAKKTKQFEPRLYQCSNKSGKLLVEEISNFTQEDLDGDDVMILDALDALYVWVGEGANVEEKKHAEKTAQQYLDTDSIPRSKRAEIQTVYQGYETVPFKKLFRSWDDTLWETGKRTVESMRKLMFS</sequence>
<dbReference type="GO" id="GO:0005546">
    <property type="term" value="F:phosphatidylinositol-4,5-bisphosphate binding"/>
    <property type="evidence" value="ECO:0007669"/>
    <property type="project" value="TreeGrafter"/>
</dbReference>
<accession>A0A158Q956</accession>
<dbReference type="InterPro" id="IPR029006">
    <property type="entry name" value="ADF-H/Gelsolin-like_dom_sf"/>
</dbReference>
<dbReference type="FunFam" id="3.40.20.10:FF:000005">
    <property type="entry name" value="Gelsolin"/>
    <property type="match status" value="1"/>
</dbReference>
<evidence type="ECO:0000256" key="5">
    <source>
        <dbReference type="SAM" id="MobiDB-lite"/>
    </source>
</evidence>
<dbReference type="Gene3D" id="3.40.20.10">
    <property type="entry name" value="Severin"/>
    <property type="match status" value="4"/>
</dbReference>
<evidence type="ECO:0000256" key="4">
    <source>
        <dbReference type="ARBA" id="ARBA00023203"/>
    </source>
</evidence>
<feature type="domain" description="Gelsolin-like" evidence="6">
    <location>
        <begin position="358"/>
        <end position="432"/>
    </location>
</feature>
<dbReference type="SMART" id="SM00262">
    <property type="entry name" value="GEL"/>
    <property type="match status" value="4"/>
</dbReference>
<evidence type="ECO:0000313" key="7">
    <source>
        <dbReference type="EMBL" id="VDD85645.1"/>
    </source>
</evidence>
<keyword evidence="8" id="KW-1185">Reference proteome</keyword>
<feature type="domain" description="Gelsolin-like" evidence="6">
    <location>
        <begin position="242"/>
        <end position="300"/>
    </location>
</feature>
<dbReference type="GO" id="GO:0005737">
    <property type="term" value="C:cytoplasm"/>
    <property type="evidence" value="ECO:0007669"/>
    <property type="project" value="TreeGrafter"/>
</dbReference>
<evidence type="ECO:0000313" key="9">
    <source>
        <dbReference type="WBParaSite" id="EVEC_0000108001-mRNA-1"/>
    </source>
</evidence>
<dbReference type="CDD" id="cd11290">
    <property type="entry name" value="gelsolin_S1_like"/>
    <property type="match status" value="1"/>
</dbReference>
<keyword evidence="2" id="KW-0117">Actin capping</keyword>
<dbReference type="OrthoDB" id="6375767at2759"/>
<feature type="compositionally biased region" description="Low complexity" evidence="5">
    <location>
        <begin position="14"/>
        <end position="36"/>
    </location>
</feature>
<protein>
    <submittedName>
        <fullName evidence="9">HP domain-containing protein</fullName>
    </submittedName>
</protein>
<reference evidence="9" key="1">
    <citation type="submission" date="2016-04" db="UniProtKB">
        <authorList>
            <consortium name="WormBaseParasite"/>
        </authorList>
    </citation>
    <scope>IDENTIFICATION</scope>
</reference>
<dbReference type="SUPFAM" id="SSF55753">
    <property type="entry name" value="Actin depolymerizing proteins"/>
    <property type="match status" value="4"/>
</dbReference>
<dbReference type="STRING" id="51028.A0A158Q956"/>
<organism evidence="9">
    <name type="scientific">Enterobius vermicularis</name>
    <name type="common">Human pinworm</name>
    <dbReference type="NCBI Taxonomy" id="51028"/>
    <lineage>
        <taxon>Eukaryota</taxon>
        <taxon>Metazoa</taxon>
        <taxon>Ecdysozoa</taxon>
        <taxon>Nematoda</taxon>
        <taxon>Chromadorea</taxon>
        <taxon>Rhabditida</taxon>
        <taxon>Spirurina</taxon>
        <taxon>Oxyuridomorpha</taxon>
        <taxon>Oxyuroidea</taxon>
        <taxon>Oxyuridae</taxon>
        <taxon>Enterobius</taxon>
    </lineage>
</organism>
<dbReference type="CDD" id="cd11291">
    <property type="entry name" value="gelsolin_S6_like"/>
    <property type="match status" value="1"/>
</dbReference>
<dbReference type="InterPro" id="IPR007122">
    <property type="entry name" value="Villin/Gelsolin"/>
</dbReference>
<dbReference type="PRINTS" id="PR00597">
    <property type="entry name" value="GELSOLIN"/>
</dbReference>
<dbReference type="AlphaFoldDB" id="A0A158Q956"/>
<dbReference type="GO" id="GO:0051014">
    <property type="term" value="P:actin filament severing"/>
    <property type="evidence" value="ECO:0007669"/>
    <property type="project" value="TreeGrafter"/>
</dbReference>
<dbReference type="GO" id="GO:0051015">
    <property type="term" value="F:actin filament binding"/>
    <property type="evidence" value="ECO:0007669"/>
    <property type="project" value="InterPro"/>
</dbReference>
<feature type="domain" description="Gelsolin-like" evidence="6">
    <location>
        <begin position="68"/>
        <end position="174"/>
    </location>
</feature>
<evidence type="ECO:0000259" key="6">
    <source>
        <dbReference type="Pfam" id="PF00626"/>
    </source>
</evidence>
<dbReference type="CDD" id="cd11292">
    <property type="entry name" value="gelsolin_S3_like"/>
    <property type="match status" value="1"/>
</dbReference>
<dbReference type="Proteomes" id="UP000274131">
    <property type="component" value="Unassembled WGS sequence"/>
</dbReference>
<dbReference type="CDD" id="cd11289">
    <property type="entry name" value="gelsolin_S2_like"/>
    <property type="match status" value="1"/>
</dbReference>
<reference evidence="7 8" key="2">
    <citation type="submission" date="2018-10" db="EMBL/GenBank/DDBJ databases">
        <authorList>
            <consortium name="Pathogen Informatics"/>
        </authorList>
    </citation>
    <scope>NUCLEOTIDE SEQUENCE [LARGE SCALE GENOMIC DNA]</scope>
</reference>
<feature type="region of interest" description="Disordered" evidence="5">
    <location>
        <begin position="1"/>
        <end position="36"/>
    </location>
</feature>
<evidence type="ECO:0000256" key="3">
    <source>
        <dbReference type="ARBA" id="ARBA00022737"/>
    </source>
</evidence>
<feature type="domain" description="Gelsolin-like" evidence="6">
    <location>
        <begin position="466"/>
        <end position="534"/>
    </location>
</feature>
<dbReference type="Pfam" id="PF00626">
    <property type="entry name" value="Gelsolin"/>
    <property type="match status" value="4"/>
</dbReference>
<dbReference type="GO" id="GO:0008154">
    <property type="term" value="P:actin polymerization or depolymerization"/>
    <property type="evidence" value="ECO:0007669"/>
    <property type="project" value="TreeGrafter"/>
</dbReference>
<gene>
    <name evidence="7" type="ORF">EVEC_LOCUS788</name>
</gene>
<name>A0A158Q956_ENTVE</name>
<evidence type="ECO:0000256" key="2">
    <source>
        <dbReference type="ARBA" id="ARBA00022467"/>
    </source>
</evidence>
<dbReference type="PANTHER" id="PTHR11977">
    <property type="entry name" value="VILLIN"/>
    <property type="match status" value="1"/>
</dbReference>
<keyword evidence="3" id="KW-0677">Repeat</keyword>
<proteinExistence type="inferred from homology"/>
<dbReference type="PANTHER" id="PTHR11977:SF123">
    <property type="entry name" value="GELSOLIN"/>
    <property type="match status" value="1"/>
</dbReference>
<dbReference type="WBParaSite" id="EVEC_0000108001-mRNA-1">
    <property type="protein sequence ID" value="EVEC_0000108001-mRNA-1"/>
    <property type="gene ID" value="EVEC_0000108001"/>
</dbReference>
<dbReference type="GO" id="GO:0015629">
    <property type="term" value="C:actin cytoskeleton"/>
    <property type="evidence" value="ECO:0007669"/>
    <property type="project" value="TreeGrafter"/>
</dbReference>
<comment type="similarity">
    <text evidence="1">Belongs to the villin/gelsolin family.</text>
</comment>
<dbReference type="InterPro" id="IPR007123">
    <property type="entry name" value="Gelsolin-like_dom"/>
</dbReference>
<evidence type="ECO:0000256" key="1">
    <source>
        <dbReference type="ARBA" id="ARBA00008418"/>
    </source>
</evidence>
<dbReference type="EMBL" id="UXUI01007138">
    <property type="protein sequence ID" value="VDD85645.1"/>
    <property type="molecule type" value="Genomic_DNA"/>
</dbReference>
<keyword evidence="4" id="KW-0009">Actin-binding</keyword>